<evidence type="ECO:0000256" key="6">
    <source>
        <dbReference type="ARBA" id="ARBA00022692"/>
    </source>
</evidence>
<dbReference type="AlphaFoldDB" id="A0A3E0TZT1"/>
<comment type="caution">
    <text evidence="11">The sequence shown here is derived from an EMBL/GenBank/DDBJ whole genome shotgun (WGS) entry which is preliminary data.</text>
</comment>
<dbReference type="RefSeq" id="WP_116014391.1">
    <property type="nucleotide sequence ID" value="NZ_QUOT01000001.1"/>
</dbReference>
<evidence type="ECO:0000256" key="4">
    <source>
        <dbReference type="ARBA" id="ARBA00022475"/>
    </source>
</evidence>
<evidence type="ECO:0000313" key="11">
    <source>
        <dbReference type="EMBL" id="REL30201.1"/>
    </source>
</evidence>
<evidence type="ECO:0000256" key="8">
    <source>
        <dbReference type="ARBA" id="ARBA00023136"/>
    </source>
</evidence>
<proteinExistence type="inferred from homology"/>
<organism evidence="11 12">
    <name type="scientific">Thalassotalea euphylliae</name>
    <dbReference type="NCBI Taxonomy" id="1655234"/>
    <lineage>
        <taxon>Bacteria</taxon>
        <taxon>Pseudomonadati</taxon>
        <taxon>Pseudomonadota</taxon>
        <taxon>Gammaproteobacteria</taxon>
        <taxon>Alteromonadales</taxon>
        <taxon>Colwelliaceae</taxon>
        <taxon>Thalassotalea</taxon>
    </lineage>
</organism>
<keyword evidence="3 9" id="KW-0813">Transport</keyword>
<evidence type="ECO:0000256" key="7">
    <source>
        <dbReference type="ARBA" id="ARBA00022989"/>
    </source>
</evidence>
<dbReference type="Proteomes" id="UP000256899">
    <property type="component" value="Unassembled WGS sequence"/>
</dbReference>
<dbReference type="Pfam" id="PF01061">
    <property type="entry name" value="ABC2_membrane"/>
    <property type="match status" value="1"/>
</dbReference>
<dbReference type="PANTHER" id="PTHR30413">
    <property type="entry name" value="INNER MEMBRANE TRANSPORT PERMEASE"/>
    <property type="match status" value="1"/>
</dbReference>
<keyword evidence="6 9" id="KW-0812">Transmembrane</keyword>
<keyword evidence="7 9" id="KW-1133">Transmembrane helix</keyword>
<evidence type="ECO:0000256" key="9">
    <source>
        <dbReference type="RuleBase" id="RU361157"/>
    </source>
</evidence>
<feature type="transmembrane region" description="Helical" evidence="9">
    <location>
        <begin position="136"/>
        <end position="160"/>
    </location>
</feature>
<protein>
    <recommendedName>
        <fullName evidence="9">Transport permease protein</fullName>
    </recommendedName>
</protein>
<name>A0A3E0TZT1_9GAMM</name>
<dbReference type="InterPro" id="IPR013525">
    <property type="entry name" value="ABC2_TM"/>
</dbReference>
<gene>
    <name evidence="11" type="ORF">DXX94_05495</name>
</gene>
<evidence type="ECO:0000313" key="12">
    <source>
        <dbReference type="Proteomes" id="UP000256899"/>
    </source>
</evidence>
<comment type="caution">
    <text evidence="9">Lacks conserved residue(s) required for the propagation of feature annotation.</text>
</comment>
<dbReference type="GO" id="GO:0015920">
    <property type="term" value="P:lipopolysaccharide transport"/>
    <property type="evidence" value="ECO:0007669"/>
    <property type="project" value="TreeGrafter"/>
</dbReference>
<dbReference type="PROSITE" id="PS51012">
    <property type="entry name" value="ABC_TM2"/>
    <property type="match status" value="1"/>
</dbReference>
<dbReference type="GO" id="GO:0005886">
    <property type="term" value="C:plasma membrane"/>
    <property type="evidence" value="ECO:0007669"/>
    <property type="project" value="UniProtKB-SubCell"/>
</dbReference>
<feature type="transmembrane region" description="Helical" evidence="9">
    <location>
        <begin position="31"/>
        <end position="53"/>
    </location>
</feature>
<dbReference type="GO" id="GO:0140359">
    <property type="term" value="F:ABC-type transporter activity"/>
    <property type="evidence" value="ECO:0007669"/>
    <property type="project" value="InterPro"/>
</dbReference>
<evidence type="ECO:0000256" key="1">
    <source>
        <dbReference type="ARBA" id="ARBA00004429"/>
    </source>
</evidence>
<keyword evidence="4 9" id="KW-1003">Cell membrane</keyword>
<keyword evidence="5" id="KW-0997">Cell inner membrane</keyword>
<evidence type="ECO:0000256" key="2">
    <source>
        <dbReference type="ARBA" id="ARBA00007783"/>
    </source>
</evidence>
<dbReference type="EMBL" id="QUOT01000001">
    <property type="protein sequence ID" value="REL30201.1"/>
    <property type="molecule type" value="Genomic_DNA"/>
</dbReference>
<comment type="similarity">
    <text evidence="2 9">Belongs to the ABC-2 integral membrane protein family.</text>
</comment>
<comment type="subcellular location">
    <subcellularLocation>
        <location evidence="1 9">Cell inner membrane</location>
        <topology evidence="1 9">Multi-pass membrane protein</topology>
    </subcellularLocation>
</comment>
<feature type="transmembrane region" description="Helical" evidence="9">
    <location>
        <begin position="111"/>
        <end position="130"/>
    </location>
</feature>
<keyword evidence="8 9" id="KW-0472">Membrane</keyword>
<keyword evidence="12" id="KW-1185">Reference proteome</keyword>
<dbReference type="InterPro" id="IPR047817">
    <property type="entry name" value="ABC2_TM_bact-type"/>
</dbReference>
<feature type="domain" description="ABC transmembrane type-2" evidence="10">
    <location>
        <begin position="29"/>
        <end position="248"/>
    </location>
</feature>
<sequence length="258" mass="29633">MNRSFKQLTEVYFTQLVFNLKTETRKTYLNYLWWVLEPAMISGVFYLVFAVFLNRGTDNFLLFLLCGKIPFLWFSKTVSNASNSIIAGKGLIHQLVIPKAYFPLLVVGQDFVKQIFVFLFLFAFVAFLGGEVSQNWLYILPVILTQLLLVTGFSLLVAAITPFLPDFRFIISTGMMMLMFGSGIFYSYKDVILTEHQELFLLNPIANLLKNYREVLLDNSVPDFYALGTITMGSAVLILLVTMWFKRHESTYARVVIQ</sequence>
<evidence type="ECO:0000259" key="10">
    <source>
        <dbReference type="PROSITE" id="PS51012"/>
    </source>
</evidence>
<feature type="transmembrane region" description="Helical" evidence="9">
    <location>
        <begin position="167"/>
        <end position="188"/>
    </location>
</feature>
<evidence type="ECO:0000256" key="3">
    <source>
        <dbReference type="ARBA" id="ARBA00022448"/>
    </source>
</evidence>
<dbReference type="PANTHER" id="PTHR30413:SF8">
    <property type="entry name" value="TRANSPORT PERMEASE PROTEIN"/>
    <property type="match status" value="1"/>
</dbReference>
<feature type="transmembrane region" description="Helical" evidence="9">
    <location>
        <begin position="224"/>
        <end position="245"/>
    </location>
</feature>
<accession>A0A3E0TZT1</accession>
<evidence type="ECO:0000256" key="5">
    <source>
        <dbReference type="ARBA" id="ARBA00022519"/>
    </source>
</evidence>
<reference evidence="12" key="1">
    <citation type="submission" date="2018-08" db="EMBL/GenBank/DDBJ databases">
        <title>Thalassotalea euphylliae genome.</title>
        <authorList>
            <person name="Summers S."/>
            <person name="Rice S.A."/>
            <person name="Freckelton M.L."/>
            <person name="Nedved B.T."/>
            <person name="Hadfield M.G."/>
        </authorList>
    </citation>
    <scope>NUCLEOTIDE SEQUENCE [LARGE SCALE GENOMIC DNA]</scope>
    <source>
        <strain evidence="12">H3</strain>
    </source>
</reference>